<dbReference type="Gene3D" id="3.40.1500.10">
    <property type="entry name" value="Coproporphyrinogen III oxidase, aerobic"/>
    <property type="match status" value="1"/>
</dbReference>
<dbReference type="InterPro" id="IPR036406">
    <property type="entry name" value="Coprogen_oxidase_aer_sf"/>
</dbReference>
<dbReference type="Proteomes" id="UP001633002">
    <property type="component" value="Unassembled WGS sequence"/>
</dbReference>
<dbReference type="PANTHER" id="PTHR10755">
    <property type="entry name" value="COPROPORPHYRINOGEN III OXIDASE, MITOCHONDRIAL"/>
    <property type="match status" value="1"/>
</dbReference>
<gene>
    <name evidence="8" type="ORF">R1sor_015770</name>
</gene>
<dbReference type="SUPFAM" id="SSF102886">
    <property type="entry name" value="Coproporphyrinogen III oxidase"/>
    <property type="match status" value="1"/>
</dbReference>
<comment type="caution">
    <text evidence="8">The sequence shown here is derived from an EMBL/GenBank/DDBJ whole genome shotgun (WGS) entry which is preliminary data.</text>
</comment>
<evidence type="ECO:0000256" key="2">
    <source>
        <dbReference type="ARBA" id="ARBA00010644"/>
    </source>
</evidence>
<dbReference type="GO" id="GO:0004109">
    <property type="term" value="F:coproporphyrinogen oxidase activity"/>
    <property type="evidence" value="ECO:0007669"/>
    <property type="project" value="UniProtKB-EC"/>
</dbReference>
<keyword evidence="5" id="KW-0560">Oxidoreductase</keyword>
<evidence type="ECO:0000313" key="8">
    <source>
        <dbReference type="EMBL" id="KAL3689461.1"/>
    </source>
</evidence>
<evidence type="ECO:0000256" key="1">
    <source>
        <dbReference type="ARBA" id="ARBA00005168"/>
    </source>
</evidence>
<keyword evidence="9" id="KW-1185">Reference proteome</keyword>
<keyword evidence="6" id="KW-0627">Porphyrin biosynthesis</keyword>
<comment type="pathway">
    <text evidence="1">Porphyrin-containing compound metabolism; protoporphyrin-IX biosynthesis; protoporphyrinogen-IX from coproporphyrinogen-III (O2 route): step 1/1.</text>
</comment>
<protein>
    <recommendedName>
        <fullName evidence="4">coproporphyrinogen oxidase</fullName>
        <ecNumber evidence="4">1.3.3.3</ecNumber>
    </recommendedName>
</protein>
<dbReference type="Pfam" id="PF01218">
    <property type="entry name" value="Coprogen_oxidas"/>
    <property type="match status" value="1"/>
</dbReference>
<dbReference type="AlphaFoldDB" id="A0ABD3HEZ0"/>
<evidence type="ECO:0000256" key="7">
    <source>
        <dbReference type="ARBA" id="ARBA00049102"/>
    </source>
</evidence>
<name>A0ABD3HEZ0_9MARC</name>
<comment type="similarity">
    <text evidence="2">Belongs to the aerobic coproporphyrinogen-III oxidase family.</text>
</comment>
<dbReference type="EC" id="1.3.3.3" evidence="4"/>
<dbReference type="PANTHER" id="PTHR10755:SF0">
    <property type="entry name" value="OXYGEN-DEPENDENT COPROPORPHYRINOGEN-III OXIDASE, MITOCHONDRIAL"/>
    <property type="match status" value="1"/>
</dbReference>
<evidence type="ECO:0000256" key="5">
    <source>
        <dbReference type="ARBA" id="ARBA00023002"/>
    </source>
</evidence>
<reference evidence="8 9" key="1">
    <citation type="submission" date="2024-09" db="EMBL/GenBank/DDBJ databases">
        <title>Chromosome-scale assembly of Riccia sorocarpa.</title>
        <authorList>
            <person name="Paukszto L."/>
        </authorList>
    </citation>
    <scope>NUCLEOTIDE SEQUENCE [LARGE SCALE GENOMIC DNA]</scope>
    <source>
        <strain evidence="8">LP-2024</strain>
        <tissue evidence="8">Aerial parts of the thallus</tissue>
    </source>
</reference>
<dbReference type="PRINTS" id="PR00073">
    <property type="entry name" value="COPRGNOXDASE"/>
</dbReference>
<evidence type="ECO:0000256" key="4">
    <source>
        <dbReference type="ARBA" id="ARBA00012869"/>
    </source>
</evidence>
<dbReference type="GO" id="GO:0006779">
    <property type="term" value="P:porphyrin-containing compound biosynthetic process"/>
    <property type="evidence" value="ECO:0007669"/>
    <property type="project" value="UniProtKB-KW"/>
</dbReference>
<dbReference type="EMBL" id="JBJQOH010000004">
    <property type="protein sequence ID" value="KAL3689461.1"/>
    <property type="molecule type" value="Genomic_DNA"/>
</dbReference>
<organism evidence="8 9">
    <name type="scientific">Riccia sorocarpa</name>
    <dbReference type="NCBI Taxonomy" id="122646"/>
    <lineage>
        <taxon>Eukaryota</taxon>
        <taxon>Viridiplantae</taxon>
        <taxon>Streptophyta</taxon>
        <taxon>Embryophyta</taxon>
        <taxon>Marchantiophyta</taxon>
        <taxon>Marchantiopsida</taxon>
        <taxon>Marchantiidae</taxon>
        <taxon>Marchantiales</taxon>
        <taxon>Ricciaceae</taxon>
        <taxon>Riccia</taxon>
    </lineage>
</organism>
<accession>A0ABD3HEZ0</accession>
<dbReference type="InterPro" id="IPR001260">
    <property type="entry name" value="Coprogen_oxidase_aer"/>
</dbReference>
<evidence type="ECO:0000313" key="9">
    <source>
        <dbReference type="Proteomes" id="UP001633002"/>
    </source>
</evidence>
<proteinExistence type="inferred from homology"/>
<evidence type="ECO:0000256" key="3">
    <source>
        <dbReference type="ARBA" id="ARBA00011738"/>
    </source>
</evidence>
<sequence>MQRTRMACVSDSSRWFLEFKMKFGAAVESLDNGKFREDAWSRRGSGIGVSRVLHGGNVWEKPEVNVSVVYGSMPPEAYMTAIGSATKSLVAFPFSPLV</sequence>
<evidence type="ECO:0000256" key="6">
    <source>
        <dbReference type="ARBA" id="ARBA00023244"/>
    </source>
</evidence>
<comment type="catalytic activity">
    <reaction evidence="7">
        <text>coproporphyrinogen III + O2 + 2 H(+) = protoporphyrinogen IX + 2 CO2 + 2 H2O</text>
        <dbReference type="Rhea" id="RHEA:18257"/>
        <dbReference type="ChEBI" id="CHEBI:15377"/>
        <dbReference type="ChEBI" id="CHEBI:15378"/>
        <dbReference type="ChEBI" id="CHEBI:15379"/>
        <dbReference type="ChEBI" id="CHEBI:16526"/>
        <dbReference type="ChEBI" id="CHEBI:57307"/>
        <dbReference type="ChEBI" id="CHEBI:57309"/>
        <dbReference type="EC" id="1.3.3.3"/>
    </reaction>
</comment>
<comment type="subunit">
    <text evidence="3">Homodimer.</text>
</comment>